<evidence type="ECO:0000313" key="3">
    <source>
        <dbReference type="Proteomes" id="UP000245609"/>
    </source>
</evidence>
<organism evidence="2 3">
    <name type="scientific">Smittium megazygosporum</name>
    <dbReference type="NCBI Taxonomy" id="133381"/>
    <lineage>
        <taxon>Eukaryota</taxon>
        <taxon>Fungi</taxon>
        <taxon>Fungi incertae sedis</taxon>
        <taxon>Zoopagomycota</taxon>
        <taxon>Kickxellomycotina</taxon>
        <taxon>Harpellomycetes</taxon>
        <taxon>Harpellales</taxon>
        <taxon>Legeriomycetaceae</taxon>
        <taxon>Smittium</taxon>
    </lineage>
</organism>
<evidence type="ECO:0000313" key="2">
    <source>
        <dbReference type="EMBL" id="PVV01269.1"/>
    </source>
</evidence>
<feature type="non-terminal residue" evidence="2">
    <location>
        <position position="1"/>
    </location>
</feature>
<reference evidence="2 3" key="1">
    <citation type="journal article" date="2018" name="MBio">
        <title>Comparative Genomics Reveals the Core Gene Toolbox for the Fungus-Insect Symbiosis.</title>
        <authorList>
            <person name="Wang Y."/>
            <person name="Stata M."/>
            <person name="Wang W."/>
            <person name="Stajich J.E."/>
            <person name="White M.M."/>
            <person name="Moncalvo J.M."/>
        </authorList>
    </citation>
    <scope>NUCLEOTIDE SEQUENCE [LARGE SCALE GENOMIC DNA]</scope>
    <source>
        <strain evidence="2 3">SC-DP-2</strain>
    </source>
</reference>
<sequence>ITSKYADSAIQVQKLFEENKLLKSQISDLKDKSLKSSGHFSDEEIRFDKKQNYKELVEISKRYTHLLKEYEGLSKAHEGASKALKRAVADVDKWQFERIQQQLKTSNYVSPDVSSYSISQAESFLSDTSLKTRLAKHRYFRSESDSDLKIQKNHSSDIENGNY</sequence>
<dbReference type="Proteomes" id="UP000245609">
    <property type="component" value="Unassembled WGS sequence"/>
</dbReference>
<evidence type="ECO:0000256" key="1">
    <source>
        <dbReference type="SAM" id="MobiDB-lite"/>
    </source>
</evidence>
<proteinExistence type="predicted"/>
<protein>
    <submittedName>
        <fullName evidence="2">Uncharacterized protein</fullName>
    </submittedName>
</protein>
<accession>A0A2T9Z9I9</accession>
<keyword evidence="3" id="KW-1185">Reference proteome</keyword>
<dbReference type="EMBL" id="MBFS01001230">
    <property type="protein sequence ID" value="PVV01269.1"/>
    <property type="molecule type" value="Genomic_DNA"/>
</dbReference>
<feature type="compositionally biased region" description="Basic and acidic residues" evidence="1">
    <location>
        <begin position="144"/>
        <end position="157"/>
    </location>
</feature>
<comment type="caution">
    <text evidence="2">The sequence shown here is derived from an EMBL/GenBank/DDBJ whole genome shotgun (WGS) entry which is preliminary data.</text>
</comment>
<gene>
    <name evidence="2" type="ORF">BB560_004322</name>
</gene>
<name>A0A2T9Z9I9_9FUNG</name>
<feature type="region of interest" description="Disordered" evidence="1">
    <location>
        <begin position="144"/>
        <end position="163"/>
    </location>
</feature>
<dbReference type="AlphaFoldDB" id="A0A2T9Z9I9"/>